<dbReference type="PRINTS" id="PR00598">
    <property type="entry name" value="HTHMARR"/>
</dbReference>
<name>A0A9X2BBG4_9SPHI</name>
<protein>
    <submittedName>
        <fullName evidence="2">MarR family transcriptional regulator</fullName>
    </submittedName>
</protein>
<dbReference type="PANTHER" id="PTHR33164:SF43">
    <property type="entry name" value="HTH-TYPE TRANSCRIPTIONAL REPRESSOR YETL"/>
    <property type="match status" value="1"/>
</dbReference>
<sequence>MELTTPISRKLIQTGRLYLNVLARQVTHLDINRYYDILNIIYSHNGQLTQKALSQMLNKDKSAMVSIIDYLTQQGYVYREKNPNDRREHLLKITEKGAKDVQEVILAFKQLNQHATENIPEDQLTIFKQVLSQIEYNLKQHLINQNNSEFTPNADYHNI</sequence>
<organism evidence="2 3">
    <name type="scientific">Mucilaginibacter straminoryzae</name>
    <dbReference type="NCBI Taxonomy" id="2932774"/>
    <lineage>
        <taxon>Bacteria</taxon>
        <taxon>Pseudomonadati</taxon>
        <taxon>Bacteroidota</taxon>
        <taxon>Sphingobacteriia</taxon>
        <taxon>Sphingobacteriales</taxon>
        <taxon>Sphingobacteriaceae</taxon>
        <taxon>Mucilaginibacter</taxon>
    </lineage>
</organism>
<dbReference type="GO" id="GO:0003700">
    <property type="term" value="F:DNA-binding transcription factor activity"/>
    <property type="evidence" value="ECO:0007669"/>
    <property type="project" value="InterPro"/>
</dbReference>
<dbReference type="InterPro" id="IPR036390">
    <property type="entry name" value="WH_DNA-bd_sf"/>
</dbReference>
<dbReference type="GO" id="GO:0006950">
    <property type="term" value="P:response to stress"/>
    <property type="evidence" value="ECO:0007669"/>
    <property type="project" value="TreeGrafter"/>
</dbReference>
<evidence type="ECO:0000313" key="2">
    <source>
        <dbReference type="EMBL" id="MCJ8208203.1"/>
    </source>
</evidence>
<dbReference type="Pfam" id="PF12802">
    <property type="entry name" value="MarR_2"/>
    <property type="match status" value="1"/>
</dbReference>
<dbReference type="SUPFAM" id="SSF46785">
    <property type="entry name" value="Winged helix' DNA-binding domain"/>
    <property type="match status" value="1"/>
</dbReference>
<comment type="caution">
    <text evidence="2">The sequence shown here is derived from an EMBL/GenBank/DDBJ whole genome shotgun (WGS) entry which is preliminary data.</text>
</comment>
<dbReference type="PANTHER" id="PTHR33164">
    <property type="entry name" value="TRANSCRIPTIONAL REGULATOR, MARR FAMILY"/>
    <property type="match status" value="1"/>
</dbReference>
<keyword evidence="3" id="KW-1185">Reference proteome</keyword>
<dbReference type="PROSITE" id="PS50995">
    <property type="entry name" value="HTH_MARR_2"/>
    <property type="match status" value="1"/>
</dbReference>
<evidence type="ECO:0000313" key="3">
    <source>
        <dbReference type="Proteomes" id="UP001139450"/>
    </source>
</evidence>
<dbReference type="EMBL" id="JALJEJ010000001">
    <property type="protein sequence ID" value="MCJ8208203.1"/>
    <property type="molecule type" value="Genomic_DNA"/>
</dbReference>
<dbReference type="InterPro" id="IPR036388">
    <property type="entry name" value="WH-like_DNA-bd_sf"/>
</dbReference>
<proteinExistence type="predicted"/>
<dbReference type="AlphaFoldDB" id="A0A9X2BBG4"/>
<dbReference type="Proteomes" id="UP001139450">
    <property type="component" value="Unassembled WGS sequence"/>
</dbReference>
<reference evidence="2" key="1">
    <citation type="submission" date="2022-04" db="EMBL/GenBank/DDBJ databases">
        <title>Mucilaginibacter sp. RS28 isolated from freshwater.</title>
        <authorList>
            <person name="Ko S.-R."/>
        </authorList>
    </citation>
    <scope>NUCLEOTIDE SEQUENCE</scope>
    <source>
        <strain evidence="2">RS28</strain>
    </source>
</reference>
<dbReference type="RefSeq" id="WP_245128038.1">
    <property type="nucleotide sequence ID" value="NZ_JALJEJ010000001.1"/>
</dbReference>
<dbReference type="InterPro" id="IPR039422">
    <property type="entry name" value="MarR/SlyA-like"/>
</dbReference>
<dbReference type="InterPro" id="IPR000835">
    <property type="entry name" value="HTH_MarR-typ"/>
</dbReference>
<gene>
    <name evidence="2" type="ORF">MUY27_00695</name>
</gene>
<dbReference type="SMART" id="SM00347">
    <property type="entry name" value="HTH_MARR"/>
    <property type="match status" value="1"/>
</dbReference>
<feature type="domain" description="HTH marR-type" evidence="1">
    <location>
        <begin position="4"/>
        <end position="136"/>
    </location>
</feature>
<evidence type="ECO:0000259" key="1">
    <source>
        <dbReference type="PROSITE" id="PS50995"/>
    </source>
</evidence>
<dbReference type="Gene3D" id="1.10.10.10">
    <property type="entry name" value="Winged helix-like DNA-binding domain superfamily/Winged helix DNA-binding domain"/>
    <property type="match status" value="1"/>
</dbReference>
<accession>A0A9X2BBG4</accession>